<name>Q1IHI8_KORVE</name>
<dbReference type="STRING" id="204669.Acid345_4662"/>
<dbReference type="EMBL" id="CP000360">
    <property type="protein sequence ID" value="ABF43662.1"/>
    <property type="molecule type" value="Genomic_DNA"/>
</dbReference>
<gene>
    <name evidence="2" type="ordered locus">Acid345_4662</name>
</gene>
<keyword evidence="1" id="KW-0732">Signal</keyword>
<dbReference type="EnsemblBacteria" id="ABF43662">
    <property type="protein sequence ID" value="ABF43662"/>
    <property type="gene ID" value="Acid345_4662"/>
</dbReference>
<proteinExistence type="predicted"/>
<dbReference type="InterPro" id="IPR008969">
    <property type="entry name" value="CarboxyPept-like_regulatory"/>
</dbReference>
<reference evidence="2 3" key="1">
    <citation type="journal article" date="2009" name="Appl. Environ. Microbiol.">
        <title>Three genomes from the phylum Acidobacteria provide insight into the lifestyles of these microorganisms in soils.</title>
        <authorList>
            <person name="Ward N.L."/>
            <person name="Challacombe J.F."/>
            <person name="Janssen P.H."/>
            <person name="Henrissat B."/>
            <person name="Coutinho P.M."/>
            <person name="Wu M."/>
            <person name="Xie G."/>
            <person name="Haft D.H."/>
            <person name="Sait M."/>
            <person name="Badger J."/>
            <person name="Barabote R.D."/>
            <person name="Bradley B."/>
            <person name="Brettin T.S."/>
            <person name="Brinkac L.M."/>
            <person name="Bruce D."/>
            <person name="Creasy T."/>
            <person name="Daugherty S.C."/>
            <person name="Davidsen T.M."/>
            <person name="DeBoy R.T."/>
            <person name="Detter J.C."/>
            <person name="Dodson R.J."/>
            <person name="Durkin A.S."/>
            <person name="Ganapathy A."/>
            <person name="Gwinn-Giglio M."/>
            <person name="Han C.S."/>
            <person name="Khouri H."/>
            <person name="Kiss H."/>
            <person name="Kothari S.P."/>
            <person name="Madupu R."/>
            <person name="Nelson K.E."/>
            <person name="Nelson W.C."/>
            <person name="Paulsen I."/>
            <person name="Penn K."/>
            <person name="Ren Q."/>
            <person name="Rosovitz M.J."/>
            <person name="Selengut J.D."/>
            <person name="Shrivastava S."/>
            <person name="Sullivan S.A."/>
            <person name="Tapia R."/>
            <person name="Thompson L.S."/>
            <person name="Watkins K.L."/>
            <person name="Yang Q."/>
            <person name="Yu C."/>
            <person name="Zafar N."/>
            <person name="Zhou L."/>
            <person name="Kuske C.R."/>
        </authorList>
    </citation>
    <scope>NUCLEOTIDE SEQUENCE [LARGE SCALE GENOMIC DNA]</scope>
    <source>
        <strain evidence="2 3">Ellin345</strain>
    </source>
</reference>
<dbReference type="Proteomes" id="UP000002432">
    <property type="component" value="Chromosome"/>
</dbReference>
<dbReference type="KEGG" id="aba:Acid345_4662"/>
<feature type="signal peptide" evidence="1">
    <location>
        <begin position="1"/>
        <end position="19"/>
    </location>
</feature>
<dbReference type="eggNOG" id="ENOG5033D5F">
    <property type="taxonomic scope" value="Bacteria"/>
</dbReference>
<evidence type="ECO:0008006" key="4">
    <source>
        <dbReference type="Google" id="ProtNLM"/>
    </source>
</evidence>
<evidence type="ECO:0000313" key="2">
    <source>
        <dbReference type="EMBL" id="ABF43662.1"/>
    </source>
</evidence>
<feature type="chain" id="PRO_5004190673" description="Carboxypeptidase regulatory-like domain-containing protein" evidence="1">
    <location>
        <begin position="20"/>
        <end position="125"/>
    </location>
</feature>
<organism evidence="2 3">
    <name type="scientific">Koribacter versatilis (strain Ellin345)</name>
    <dbReference type="NCBI Taxonomy" id="204669"/>
    <lineage>
        <taxon>Bacteria</taxon>
        <taxon>Pseudomonadati</taxon>
        <taxon>Acidobacteriota</taxon>
        <taxon>Terriglobia</taxon>
        <taxon>Terriglobales</taxon>
        <taxon>Candidatus Korobacteraceae</taxon>
        <taxon>Candidatus Korobacter</taxon>
    </lineage>
</organism>
<dbReference type="SUPFAM" id="SSF49464">
    <property type="entry name" value="Carboxypeptidase regulatory domain-like"/>
    <property type="match status" value="1"/>
</dbReference>
<protein>
    <recommendedName>
        <fullName evidence="4">Carboxypeptidase regulatory-like domain-containing protein</fullName>
    </recommendedName>
</protein>
<dbReference type="Gene3D" id="2.60.40.1120">
    <property type="entry name" value="Carboxypeptidase-like, regulatory domain"/>
    <property type="match status" value="1"/>
</dbReference>
<accession>Q1IHI8</accession>
<dbReference type="RefSeq" id="WP_011525459.1">
    <property type="nucleotide sequence ID" value="NC_008009.1"/>
</dbReference>
<sequence length="125" mass="13696">MKKTFALALVLIISSFAAAQLTLGSGGYSMPKKEKPVTSRTLVGQVTDVGDQPLPDAIVYIKDMKTLAIKSYVSQKDGSYRFPALSMNVDYEVYASLKDGKKSSTKKLSQFDGRGDPRINLKIEK</sequence>
<dbReference type="OrthoDB" id="120565at2"/>
<evidence type="ECO:0000313" key="3">
    <source>
        <dbReference type="Proteomes" id="UP000002432"/>
    </source>
</evidence>
<keyword evidence="3" id="KW-1185">Reference proteome</keyword>
<dbReference type="AlphaFoldDB" id="Q1IHI8"/>
<dbReference type="HOGENOM" id="CLU_1989701_0_0_0"/>
<evidence type="ECO:0000256" key="1">
    <source>
        <dbReference type="SAM" id="SignalP"/>
    </source>
</evidence>